<organism evidence="1 2">
    <name type="scientific">Riccia sorocarpa</name>
    <dbReference type="NCBI Taxonomy" id="122646"/>
    <lineage>
        <taxon>Eukaryota</taxon>
        <taxon>Viridiplantae</taxon>
        <taxon>Streptophyta</taxon>
        <taxon>Embryophyta</taxon>
        <taxon>Marchantiophyta</taxon>
        <taxon>Marchantiopsida</taxon>
        <taxon>Marchantiidae</taxon>
        <taxon>Marchantiales</taxon>
        <taxon>Ricciaceae</taxon>
        <taxon>Riccia</taxon>
    </lineage>
</organism>
<proteinExistence type="predicted"/>
<reference evidence="1 2" key="1">
    <citation type="submission" date="2024-09" db="EMBL/GenBank/DDBJ databases">
        <title>Chromosome-scale assembly of Riccia sorocarpa.</title>
        <authorList>
            <person name="Paukszto L."/>
        </authorList>
    </citation>
    <scope>NUCLEOTIDE SEQUENCE [LARGE SCALE GENOMIC DNA]</scope>
    <source>
        <strain evidence="1">LP-2024</strain>
        <tissue evidence="1">Aerial parts of the thallus</tissue>
    </source>
</reference>
<sequence>MCCFCPSCIDEDWDNCPNYEYTGPWILRNVHPRKPADVIEYVEAMGHGEGITDQWDEGTLADVLEVGDFFAVEAEWPNDYNAEFWILQCTKPLHVAGQAITDAYGETHDEGSTLLEGLWYQQFGKSPTCFVRCDSAPVSVVAARRVIHVRFALSPTGVLRNSPSFKLSSETLEAILASLQSVAVSTVSSISHIEFPGIGFFGGAMRASRWDARFPVGLQRIRVFISRLNFDRSFELWRIEQHRFFR</sequence>
<name>A0ABD3I5H5_9MARC</name>
<dbReference type="AlphaFoldDB" id="A0ABD3I5H5"/>
<dbReference type="Proteomes" id="UP001633002">
    <property type="component" value="Unassembled WGS sequence"/>
</dbReference>
<accession>A0ABD3I5H5</accession>
<protein>
    <submittedName>
        <fullName evidence="1">Uncharacterized protein</fullName>
    </submittedName>
</protein>
<evidence type="ECO:0000313" key="2">
    <source>
        <dbReference type="Proteomes" id="UP001633002"/>
    </source>
</evidence>
<gene>
    <name evidence="1" type="ORF">R1sor_012395</name>
</gene>
<keyword evidence="2" id="KW-1185">Reference proteome</keyword>
<evidence type="ECO:0000313" key="1">
    <source>
        <dbReference type="EMBL" id="KAL3698319.1"/>
    </source>
</evidence>
<dbReference type="EMBL" id="JBJQOH010000002">
    <property type="protein sequence ID" value="KAL3698319.1"/>
    <property type="molecule type" value="Genomic_DNA"/>
</dbReference>
<comment type="caution">
    <text evidence="1">The sequence shown here is derived from an EMBL/GenBank/DDBJ whole genome shotgun (WGS) entry which is preliminary data.</text>
</comment>